<comment type="subcellular location">
    <subcellularLocation>
        <location evidence="9">Cytoplasm</location>
    </subcellularLocation>
</comment>
<feature type="binding site" evidence="9">
    <location>
        <begin position="16"/>
        <end position="18"/>
    </location>
    <ligand>
        <name>substrate</name>
    </ligand>
</feature>
<dbReference type="Gene3D" id="3.40.1190.20">
    <property type="match status" value="1"/>
</dbReference>
<sequence>MSSAAAGAVVVVGSANLDLVVDVPRHPGAGETILGGDLRRSPGGKGANQAVAAARAGGASTTFLGSLGNDDGAEILLASLERAGVRTDLVQRSAAATGTALISVTADGENTIIVAPGANGDLRIDAAARARLAEADVVLAQLEIPLETVLAAAAARRPGAVLALNAAPSRDLPAPVWDALDLLVVNEHEALDLTGAPDQDAALAALLARVPAVVITLGSAGCLVAERGRPSVEVPSPRVPAVDTTGAGDTFCGVLAAALAAGEPLVAAARRAAAAGALAVTRPGAQEAVPTAAETAELVRAGYPDVAAGPS</sequence>
<evidence type="ECO:0000256" key="2">
    <source>
        <dbReference type="ARBA" id="ARBA00022723"/>
    </source>
</evidence>
<dbReference type="InterPro" id="IPR011877">
    <property type="entry name" value="Ribokinase"/>
</dbReference>
<evidence type="ECO:0000256" key="8">
    <source>
        <dbReference type="ARBA" id="ARBA00023277"/>
    </source>
</evidence>
<name>A0ABV9D599_9MICO</name>
<comment type="caution">
    <text evidence="9">Lacks conserved residue(s) required for the propagation of feature annotation.</text>
</comment>
<dbReference type="GO" id="GO:0016301">
    <property type="term" value="F:kinase activity"/>
    <property type="evidence" value="ECO:0007669"/>
    <property type="project" value="UniProtKB-KW"/>
</dbReference>
<keyword evidence="2 9" id="KW-0479">Metal-binding</keyword>
<comment type="catalytic activity">
    <reaction evidence="9">
        <text>D-ribose + ATP = D-ribose 5-phosphate + ADP + H(+)</text>
        <dbReference type="Rhea" id="RHEA:13697"/>
        <dbReference type="ChEBI" id="CHEBI:15378"/>
        <dbReference type="ChEBI" id="CHEBI:30616"/>
        <dbReference type="ChEBI" id="CHEBI:47013"/>
        <dbReference type="ChEBI" id="CHEBI:78346"/>
        <dbReference type="ChEBI" id="CHEBI:456216"/>
        <dbReference type="EC" id="2.7.1.15"/>
    </reaction>
</comment>
<dbReference type="SUPFAM" id="SSF53613">
    <property type="entry name" value="Ribokinase-like"/>
    <property type="match status" value="1"/>
</dbReference>
<keyword evidence="3 9" id="KW-0547">Nucleotide-binding</keyword>
<feature type="binding site" evidence="9">
    <location>
        <position position="243"/>
    </location>
    <ligand>
        <name>K(+)</name>
        <dbReference type="ChEBI" id="CHEBI:29103"/>
    </ligand>
</feature>
<comment type="pathway">
    <text evidence="9">Carbohydrate metabolism; D-ribose degradation; D-ribose 5-phosphate from beta-D-ribopyranose: step 2/2.</text>
</comment>
<evidence type="ECO:0000256" key="5">
    <source>
        <dbReference type="ARBA" id="ARBA00022840"/>
    </source>
</evidence>
<evidence type="ECO:0000256" key="1">
    <source>
        <dbReference type="ARBA" id="ARBA00022679"/>
    </source>
</evidence>
<dbReference type="RefSeq" id="WP_122823036.1">
    <property type="nucleotide sequence ID" value="NZ_CP033325.1"/>
</dbReference>
<keyword evidence="12" id="KW-1185">Reference proteome</keyword>
<keyword evidence="7 9" id="KW-0630">Potassium</keyword>
<feature type="binding site" evidence="9">
    <location>
        <position position="249"/>
    </location>
    <ligand>
        <name>substrate</name>
    </ligand>
</feature>
<dbReference type="Proteomes" id="UP001595955">
    <property type="component" value="Unassembled WGS sequence"/>
</dbReference>
<evidence type="ECO:0000256" key="9">
    <source>
        <dbReference type="HAMAP-Rule" id="MF_01987"/>
    </source>
</evidence>
<keyword evidence="1 9" id="KW-0808">Transferase</keyword>
<dbReference type="PANTHER" id="PTHR10584">
    <property type="entry name" value="SUGAR KINASE"/>
    <property type="match status" value="1"/>
</dbReference>
<evidence type="ECO:0000313" key="12">
    <source>
        <dbReference type="Proteomes" id="UP001595955"/>
    </source>
</evidence>
<feature type="binding site" evidence="9">
    <location>
        <position position="143"/>
    </location>
    <ligand>
        <name>substrate</name>
    </ligand>
</feature>
<dbReference type="EMBL" id="JBHSGF010000001">
    <property type="protein sequence ID" value="MFC4553792.1"/>
    <property type="molecule type" value="Genomic_DNA"/>
</dbReference>
<comment type="function">
    <text evidence="9">Catalyzes the phosphorylation of ribose at O-5 in a reaction requiring ATP and magnesium. The resulting D-ribose-5-phosphate can then be used either for sythesis of nucleotides, histidine, and tryptophan, or as a component of the pentose phosphate pathway.</text>
</comment>
<dbReference type="InterPro" id="IPR029056">
    <property type="entry name" value="Ribokinase-like"/>
</dbReference>
<keyword evidence="8 9" id="KW-0119">Carbohydrate metabolism</keyword>
<dbReference type="Pfam" id="PF00294">
    <property type="entry name" value="PfkB"/>
    <property type="match status" value="1"/>
</dbReference>
<comment type="caution">
    <text evidence="11">The sequence shown here is derived from an EMBL/GenBank/DDBJ whole genome shotgun (WGS) entry which is preliminary data.</text>
</comment>
<comment type="subunit">
    <text evidence="9">Homodimer.</text>
</comment>
<feature type="binding site" evidence="9">
    <location>
        <position position="245"/>
    </location>
    <ligand>
        <name>K(+)</name>
        <dbReference type="ChEBI" id="CHEBI:29103"/>
    </ligand>
</feature>
<feature type="binding site" evidence="9">
    <location>
        <begin position="248"/>
        <end position="249"/>
    </location>
    <ligand>
        <name>ATP</name>
        <dbReference type="ChEBI" id="CHEBI:30616"/>
    </ligand>
</feature>
<feature type="domain" description="Carbohydrate kinase PfkB" evidence="10">
    <location>
        <begin position="9"/>
        <end position="291"/>
    </location>
</feature>
<keyword evidence="4 9" id="KW-0418">Kinase</keyword>
<dbReference type="InterPro" id="IPR002139">
    <property type="entry name" value="Ribo/fructo_kinase"/>
</dbReference>
<comment type="cofactor">
    <cofactor evidence="9">
        <name>Mg(2+)</name>
        <dbReference type="ChEBI" id="CHEBI:18420"/>
    </cofactor>
    <text evidence="9">Requires a divalent cation, most likely magnesium in vivo, as an electrophilic catalyst to aid phosphoryl group transfer. It is the chelate of the metal and the nucleotide that is the actual substrate.</text>
</comment>
<reference evidence="12" key="1">
    <citation type="journal article" date="2019" name="Int. J. Syst. Evol. Microbiol.">
        <title>The Global Catalogue of Microorganisms (GCM) 10K type strain sequencing project: providing services to taxonomists for standard genome sequencing and annotation.</title>
        <authorList>
            <consortium name="The Broad Institute Genomics Platform"/>
            <consortium name="The Broad Institute Genome Sequencing Center for Infectious Disease"/>
            <person name="Wu L."/>
            <person name="Ma J."/>
        </authorList>
    </citation>
    <scope>NUCLEOTIDE SEQUENCE [LARGE SCALE GENOMIC DNA]</scope>
    <source>
        <strain evidence="12">JCM 3369</strain>
    </source>
</reference>
<evidence type="ECO:0000256" key="3">
    <source>
        <dbReference type="ARBA" id="ARBA00022741"/>
    </source>
</evidence>
<protein>
    <recommendedName>
        <fullName evidence="9">Ribokinase</fullName>
        <shortName evidence="9">RK</shortName>
        <ecNumber evidence="9">2.7.1.15</ecNumber>
    </recommendedName>
</protein>
<feature type="binding site" evidence="9">
    <location>
        <position position="284"/>
    </location>
    <ligand>
        <name>K(+)</name>
        <dbReference type="ChEBI" id="CHEBI:29103"/>
    </ligand>
</feature>
<keyword evidence="9" id="KW-0963">Cytoplasm</keyword>
<evidence type="ECO:0000259" key="10">
    <source>
        <dbReference type="Pfam" id="PF00294"/>
    </source>
</evidence>
<gene>
    <name evidence="9" type="primary">rbsK</name>
    <name evidence="11" type="ORF">ACFO3F_00905</name>
</gene>
<keyword evidence="5 9" id="KW-0067">ATP-binding</keyword>
<evidence type="ECO:0000313" key="11">
    <source>
        <dbReference type="EMBL" id="MFC4553792.1"/>
    </source>
</evidence>
<feature type="binding site" evidence="9">
    <location>
        <begin position="216"/>
        <end position="221"/>
    </location>
    <ligand>
        <name>ATP</name>
        <dbReference type="ChEBI" id="CHEBI:30616"/>
    </ligand>
</feature>
<dbReference type="PANTHER" id="PTHR10584:SF166">
    <property type="entry name" value="RIBOKINASE"/>
    <property type="match status" value="1"/>
</dbReference>
<feature type="active site" description="Proton acceptor" evidence="9">
    <location>
        <position position="249"/>
    </location>
</feature>
<keyword evidence="6 9" id="KW-0460">Magnesium</keyword>
<comment type="similarity">
    <text evidence="9">Belongs to the carbohydrate kinase PfkB family. Ribokinase subfamily.</text>
</comment>
<comment type="activity regulation">
    <text evidence="9">Activated by a monovalent cation that binds near, but not in, the active site. The most likely occupant of the site in vivo is potassium. Ion binding induces a conformational change that may alter substrate affinity.</text>
</comment>
<proteinExistence type="inferred from homology"/>
<dbReference type="HAMAP" id="MF_01987">
    <property type="entry name" value="Ribokinase"/>
    <property type="match status" value="1"/>
</dbReference>
<feature type="binding site" evidence="9">
    <location>
        <position position="186"/>
    </location>
    <ligand>
        <name>ATP</name>
        <dbReference type="ChEBI" id="CHEBI:30616"/>
    </ligand>
</feature>
<dbReference type="PRINTS" id="PR00990">
    <property type="entry name" value="RIBOKINASE"/>
</dbReference>
<accession>A0ABV9D599</accession>
<dbReference type="InterPro" id="IPR011611">
    <property type="entry name" value="PfkB_dom"/>
</dbReference>
<evidence type="ECO:0000256" key="6">
    <source>
        <dbReference type="ARBA" id="ARBA00022842"/>
    </source>
</evidence>
<feature type="binding site" evidence="9">
    <location>
        <position position="282"/>
    </location>
    <ligand>
        <name>K(+)</name>
        <dbReference type="ChEBI" id="CHEBI:29103"/>
    </ligand>
</feature>
<organism evidence="11 12">
    <name type="scientific">Georgenia faecalis</name>
    <dbReference type="NCBI Taxonomy" id="2483799"/>
    <lineage>
        <taxon>Bacteria</taxon>
        <taxon>Bacillati</taxon>
        <taxon>Actinomycetota</taxon>
        <taxon>Actinomycetes</taxon>
        <taxon>Micrococcales</taxon>
        <taxon>Bogoriellaceae</taxon>
        <taxon>Georgenia</taxon>
    </lineage>
</organism>
<evidence type="ECO:0000256" key="4">
    <source>
        <dbReference type="ARBA" id="ARBA00022777"/>
    </source>
</evidence>
<feature type="binding site" evidence="9">
    <location>
        <begin position="44"/>
        <end position="48"/>
    </location>
    <ligand>
        <name>substrate</name>
    </ligand>
</feature>
<evidence type="ECO:0000256" key="7">
    <source>
        <dbReference type="ARBA" id="ARBA00022958"/>
    </source>
</evidence>
<dbReference type="EC" id="2.7.1.15" evidence="9"/>
<feature type="binding site" evidence="9">
    <location>
        <position position="279"/>
    </location>
    <ligand>
        <name>K(+)</name>
        <dbReference type="ChEBI" id="CHEBI:29103"/>
    </ligand>
</feature>